<protein>
    <submittedName>
        <fullName evidence="2">Uncharacterized protein DUF2793</fullName>
    </submittedName>
</protein>
<accession>A0A4R3JH62</accession>
<evidence type="ECO:0000313" key="2">
    <source>
        <dbReference type="EMBL" id="TCS65304.1"/>
    </source>
</evidence>
<dbReference type="InterPro" id="IPR021251">
    <property type="entry name" value="DUF2793"/>
</dbReference>
<feature type="compositionally biased region" description="Basic and acidic residues" evidence="1">
    <location>
        <begin position="372"/>
        <end position="383"/>
    </location>
</feature>
<evidence type="ECO:0000313" key="3">
    <source>
        <dbReference type="Proteomes" id="UP000295696"/>
    </source>
</evidence>
<dbReference type="RefSeq" id="WP_207905990.1">
    <property type="nucleotide sequence ID" value="NZ_SLZU01000004.1"/>
</dbReference>
<dbReference type="Proteomes" id="UP000295696">
    <property type="component" value="Unassembled WGS sequence"/>
</dbReference>
<feature type="region of interest" description="Disordered" evidence="1">
    <location>
        <begin position="363"/>
        <end position="383"/>
    </location>
</feature>
<organism evidence="2 3">
    <name type="scientific">Primorskyibacter sedentarius</name>
    <dbReference type="NCBI Taxonomy" id="745311"/>
    <lineage>
        <taxon>Bacteria</taxon>
        <taxon>Pseudomonadati</taxon>
        <taxon>Pseudomonadota</taxon>
        <taxon>Alphaproteobacteria</taxon>
        <taxon>Rhodobacterales</taxon>
        <taxon>Roseobacteraceae</taxon>
        <taxon>Primorskyibacter</taxon>
    </lineage>
</organism>
<reference evidence="2 3" key="1">
    <citation type="submission" date="2019-03" db="EMBL/GenBank/DDBJ databases">
        <title>Genomic Encyclopedia of Type Strains, Phase IV (KMG-IV): sequencing the most valuable type-strain genomes for metagenomic binning, comparative biology and taxonomic classification.</title>
        <authorList>
            <person name="Goeker M."/>
        </authorList>
    </citation>
    <scope>NUCLEOTIDE SEQUENCE [LARGE SCALE GENOMIC DNA]</scope>
    <source>
        <strain evidence="2 3">DSM 104836</strain>
    </source>
</reference>
<keyword evidence="3" id="KW-1185">Reference proteome</keyword>
<dbReference type="AlphaFoldDB" id="A0A4R3JH62"/>
<name>A0A4R3JH62_9RHOB</name>
<dbReference type="Pfam" id="PF10983">
    <property type="entry name" value="DUF2793"/>
    <property type="match status" value="1"/>
</dbReference>
<proteinExistence type="predicted"/>
<gene>
    <name evidence="2" type="ORF">EDD52_10490</name>
</gene>
<sequence>MSEVSAVLSLPYIAPAQAQKHVTHNEALRVLDALVQPTVGSRSVGDPPANPDHGERHVVGPSASGAWAGRSGDIAVFEEGTGWSFFAPEEGWVVQVRDEDILCAYDGSDWTQLGLYAGQPIQNVPQLGIATAADDINRLAVSSDATLLNHAGDGHQLKINKAAAADTASLLFQTNWGGRAEMGTTGSDSFAIKVSADGTTWTDAMSIAADGSATQIATPVFIDEDLAADRLISSTDKHSYLTATLNNSHPNPVASSIQMGFGGVRRYACLVHAGFEQFNITAYDASGVWKGSPLVMEFPGSASMNNALYIDKNSRVGIGRAPGVAKLDIDGIARLKPTAKAALPSASSVGAGGIAFVSDASGGAQPAYSDGTDWRKMSDNQPV</sequence>
<dbReference type="EMBL" id="SLZU01000004">
    <property type="protein sequence ID" value="TCS65304.1"/>
    <property type="molecule type" value="Genomic_DNA"/>
</dbReference>
<evidence type="ECO:0000256" key="1">
    <source>
        <dbReference type="SAM" id="MobiDB-lite"/>
    </source>
</evidence>
<comment type="caution">
    <text evidence="2">The sequence shown here is derived from an EMBL/GenBank/DDBJ whole genome shotgun (WGS) entry which is preliminary data.</text>
</comment>